<feature type="domain" description="Helix-turn-helix" evidence="2">
    <location>
        <begin position="4"/>
        <end position="53"/>
    </location>
</feature>
<dbReference type="InterPro" id="IPR003759">
    <property type="entry name" value="Cbl-bd_cap"/>
</dbReference>
<dbReference type="InterPro" id="IPR036594">
    <property type="entry name" value="Meth_synthase_dom"/>
</dbReference>
<evidence type="ECO:0000259" key="2">
    <source>
        <dbReference type="Pfam" id="PF12728"/>
    </source>
</evidence>
<dbReference type="Pfam" id="PF12728">
    <property type="entry name" value="HTH_17"/>
    <property type="match status" value="1"/>
</dbReference>
<dbReference type="HOGENOM" id="CLU_069772_0_0_0"/>
<gene>
    <name evidence="3" type="ordered locus">Plabr_0144</name>
</gene>
<feature type="domain" description="B12-binding N-terminal" evidence="1">
    <location>
        <begin position="82"/>
        <end position="153"/>
    </location>
</feature>
<dbReference type="OrthoDB" id="264258at2"/>
<proteinExistence type="predicted"/>
<protein>
    <submittedName>
        <fullName evidence="3">DNA binding domain protein, excisionase family</fullName>
    </submittedName>
</protein>
<dbReference type="KEGG" id="pbs:Plabr_0144"/>
<sequence length="292" mass="32755">MPKLLSPKQVARAIQASESSVKRWCDRGDLEVQYTAGGHRKIPVSSVIAFLRKTGQALENPELLGLPAVAGRAHVDYETACDALFTALVNGKEAVARQILTELYLAEHSLAVIFDRVVTPVMIHIGQKWQCGDVHVFQERRGCEILLQIMQELRRLLPNPPADAPVAIGGTVSGDLYRLPTAMVEMILREQHWAAASLGDNLPFQTLERAIEQYRPRVFWLSCSHLTDEDEFLREYNNLYDTFGMSVAFVVGGRALKESLRSQMRYATFCDTMQHLEAFVQTLNNNVSKPAE</sequence>
<dbReference type="Pfam" id="PF02607">
    <property type="entry name" value="B12-binding_2"/>
    <property type="match status" value="1"/>
</dbReference>
<dbReference type="SUPFAM" id="SSF52242">
    <property type="entry name" value="Cobalamin (vitamin B12)-binding domain"/>
    <property type="match status" value="1"/>
</dbReference>
<evidence type="ECO:0000259" key="1">
    <source>
        <dbReference type="Pfam" id="PF02607"/>
    </source>
</evidence>
<dbReference type="Gene3D" id="3.40.50.280">
    <property type="entry name" value="Cobalamin-binding domain"/>
    <property type="match status" value="1"/>
</dbReference>
<dbReference type="eggNOG" id="COG5012">
    <property type="taxonomic scope" value="Bacteria"/>
</dbReference>
<reference evidence="4" key="1">
    <citation type="submission" date="2011-02" db="EMBL/GenBank/DDBJ databases">
        <title>The complete genome of Planctomyces brasiliensis DSM 5305.</title>
        <authorList>
            <person name="Lucas S."/>
            <person name="Copeland A."/>
            <person name="Lapidus A."/>
            <person name="Bruce D."/>
            <person name="Goodwin L."/>
            <person name="Pitluck S."/>
            <person name="Kyrpides N."/>
            <person name="Mavromatis K."/>
            <person name="Pagani I."/>
            <person name="Ivanova N."/>
            <person name="Ovchinnikova G."/>
            <person name="Lu M."/>
            <person name="Detter J.C."/>
            <person name="Han C."/>
            <person name="Land M."/>
            <person name="Hauser L."/>
            <person name="Markowitz V."/>
            <person name="Cheng J.-F."/>
            <person name="Hugenholtz P."/>
            <person name="Woyke T."/>
            <person name="Wu D."/>
            <person name="Tindall B."/>
            <person name="Pomrenke H.G."/>
            <person name="Brambilla E."/>
            <person name="Klenk H.-P."/>
            <person name="Eisen J.A."/>
        </authorList>
    </citation>
    <scope>NUCLEOTIDE SEQUENCE [LARGE SCALE GENOMIC DNA]</scope>
    <source>
        <strain evidence="4">ATCC 49424 / DSM 5305 / JCM 21570 / NBRC 103401 / IFAM 1448</strain>
    </source>
</reference>
<dbReference type="AlphaFoldDB" id="F0SML2"/>
<dbReference type="STRING" id="756272.Plabr_0144"/>
<accession>F0SML2</accession>
<dbReference type="RefSeq" id="WP_013626518.1">
    <property type="nucleotide sequence ID" value="NC_015174.1"/>
</dbReference>
<dbReference type="Gene3D" id="1.10.1240.10">
    <property type="entry name" value="Methionine synthase domain"/>
    <property type="match status" value="1"/>
</dbReference>
<dbReference type="Proteomes" id="UP000006860">
    <property type="component" value="Chromosome"/>
</dbReference>
<name>F0SML2_RUBBR</name>
<evidence type="ECO:0000313" key="4">
    <source>
        <dbReference type="Proteomes" id="UP000006860"/>
    </source>
</evidence>
<evidence type="ECO:0000313" key="3">
    <source>
        <dbReference type="EMBL" id="ADY57774.1"/>
    </source>
</evidence>
<dbReference type="GO" id="GO:0031419">
    <property type="term" value="F:cobalamin binding"/>
    <property type="evidence" value="ECO:0007669"/>
    <property type="project" value="InterPro"/>
</dbReference>
<dbReference type="EMBL" id="CP002546">
    <property type="protein sequence ID" value="ADY57774.1"/>
    <property type="molecule type" value="Genomic_DNA"/>
</dbReference>
<dbReference type="InterPro" id="IPR036724">
    <property type="entry name" value="Cobalamin-bd_sf"/>
</dbReference>
<dbReference type="InterPro" id="IPR041657">
    <property type="entry name" value="HTH_17"/>
</dbReference>
<dbReference type="GO" id="GO:0046872">
    <property type="term" value="F:metal ion binding"/>
    <property type="evidence" value="ECO:0007669"/>
    <property type="project" value="InterPro"/>
</dbReference>
<organism evidence="3 4">
    <name type="scientific">Rubinisphaera brasiliensis (strain ATCC 49424 / DSM 5305 / JCM 21570 / IAM 15109 / NBRC 103401 / IFAM 1448)</name>
    <name type="common">Planctomyces brasiliensis</name>
    <dbReference type="NCBI Taxonomy" id="756272"/>
    <lineage>
        <taxon>Bacteria</taxon>
        <taxon>Pseudomonadati</taxon>
        <taxon>Planctomycetota</taxon>
        <taxon>Planctomycetia</taxon>
        <taxon>Planctomycetales</taxon>
        <taxon>Planctomycetaceae</taxon>
        <taxon>Rubinisphaera</taxon>
    </lineage>
</organism>
<keyword evidence="4" id="KW-1185">Reference proteome</keyword>